<gene>
    <name evidence="2" type="ORF">MHI_LOCUS286605</name>
</gene>
<accession>A0A6V7H2K0</accession>
<feature type="non-terminal residue" evidence="2">
    <location>
        <position position="404"/>
    </location>
</feature>
<feature type="compositionally biased region" description="Basic and acidic residues" evidence="1">
    <location>
        <begin position="52"/>
        <end position="61"/>
    </location>
</feature>
<protein>
    <submittedName>
        <fullName evidence="2">Uncharacterized protein</fullName>
    </submittedName>
</protein>
<proteinExistence type="predicted"/>
<dbReference type="OrthoDB" id="7635548at2759"/>
<comment type="caution">
    <text evidence="2">The sequence shown here is derived from an EMBL/GenBank/DDBJ whole genome shotgun (WGS) entry which is preliminary data.</text>
</comment>
<reference evidence="2" key="1">
    <citation type="submission" date="2020-07" db="EMBL/GenBank/DDBJ databases">
        <authorList>
            <person name="Nazaruddin N."/>
        </authorList>
    </citation>
    <scope>NUCLEOTIDE SEQUENCE</scope>
</reference>
<evidence type="ECO:0000256" key="1">
    <source>
        <dbReference type="SAM" id="MobiDB-lite"/>
    </source>
</evidence>
<name>A0A6V7H2K0_9HYME</name>
<dbReference type="EMBL" id="CAJDYZ010005214">
    <property type="protein sequence ID" value="CAD1472321.1"/>
    <property type="molecule type" value="Genomic_DNA"/>
</dbReference>
<evidence type="ECO:0000313" key="2">
    <source>
        <dbReference type="EMBL" id="CAD1472321.1"/>
    </source>
</evidence>
<organism evidence="2 3">
    <name type="scientific">Heterotrigona itama</name>
    <dbReference type="NCBI Taxonomy" id="395501"/>
    <lineage>
        <taxon>Eukaryota</taxon>
        <taxon>Metazoa</taxon>
        <taxon>Ecdysozoa</taxon>
        <taxon>Arthropoda</taxon>
        <taxon>Hexapoda</taxon>
        <taxon>Insecta</taxon>
        <taxon>Pterygota</taxon>
        <taxon>Neoptera</taxon>
        <taxon>Endopterygota</taxon>
        <taxon>Hymenoptera</taxon>
        <taxon>Apocrita</taxon>
        <taxon>Aculeata</taxon>
        <taxon>Apoidea</taxon>
        <taxon>Anthophila</taxon>
        <taxon>Apidae</taxon>
        <taxon>Heterotrigona</taxon>
    </lineage>
</organism>
<dbReference type="Proteomes" id="UP000752696">
    <property type="component" value="Unassembled WGS sequence"/>
</dbReference>
<evidence type="ECO:0000313" key="3">
    <source>
        <dbReference type="Proteomes" id="UP000752696"/>
    </source>
</evidence>
<keyword evidence="3" id="KW-1185">Reference proteome</keyword>
<feature type="region of interest" description="Disordered" evidence="1">
    <location>
        <begin position="32"/>
        <end position="69"/>
    </location>
</feature>
<dbReference type="AlphaFoldDB" id="A0A6V7H2K0"/>
<sequence length="404" mass="46990">KDKKIEMKTEDRGNETSADRFLEKLRNFESTFKDNSGEISSSDDFNEDSENDEMKTAREDSDSSNEEWSDANNVTTMNMSLDHENGISHITLEEQCISTEDKDSFPSFSKFPKQREESEQNNFFCDKGNDNFFNDFSITPRLKQDKIKGLKRRLITEFTADIKKRKIVFDEEKTESHIEHENESKIQEKERNFSQNGPIKYKPHPSRTLNKKLKWKNIKYKKITQTDSYLSTDDDVEIFPIRAKRSKRAINFTICQFQDQNVDEELNYMADNEDSIDGFLQITHERISVIKTSFSSINSGFEKRASETSNMNIIAEQWSMNLPDRISSSRSRCSRAPPGFPELPQNPPLMSYIFDPQFILSSSNDNNDPNSFHPKSMAIVPPAPPPMRHLYYEYPEFMDLPSIC</sequence>